<keyword evidence="7" id="KW-1185">Reference proteome</keyword>
<evidence type="ECO:0000256" key="4">
    <source>
        <dbReference type="SAM" id="Coils"/>
    </source>
</evidence>
<dbReference type="PROSITE" id="PS50893">
    <property type="entry name" value="ABC_TRANSPORTER_2"/>
    <property type="match status" value="2"/>
</dbReference>
<reference evidence="6 7" key="1">
    <citation type="journal article" date="2014" name="BMC Genomics">
        <title>Complete genome sequence of producer of the glycopeptide antibiotic Aculeximycin Kutzneria albida DSM 43870T, a representative of minor genus of Pseudonocardiaceae.</title>
        <authorList>
            <person name="Rebets Y."/>
            <person name="Tokovenko B."/>
            <person name="Lushchyk I."/>
            <person name="Ruckert C."/>
            <person name="Zaburannyi N."/>
            <person name="Bechthold A."/>
            <person name="Kalinowski J."/>
            <person name="Luzhetskyy A."/>
        </authorList>
    </citation>
    <scope>NUCLEOTIDE SEQUENCE [LARGE SCALE GENOMIC DNA]</scope>
    <source>
        <strain evidence="6">DSM 43870</strain>
    </source>
</reference>
<feature type="coiled-coil region" evidence="4">
    <location>
        <begin position="70"/>
        <end position="97"/>
    </location>
</feature>
<dbReference type="PROSITE" id="PS00211">
    <property type="entry name" value="ABC_TRANSPORTER_1"/>
    <property type="match status" value="2"/>
</dbReference>
<protein>
    <submittedName>
        <fullName evidence="6">Tylosin resistance ATP-binding protein TlrC</fullName>
    </submittedName>
</protein>
<dbReference type="AlphaFoldDB" id="W5W0M0"/>
<dbReference type="PATRIC" id="fig|1449976.3.peg.725"/>
<dbReference type="PANTHER" id="PTHR19211">
    <property type="entry name" value="ATP-BINDING TRANSPORT PROTEIN-RELATED"/>
    <property type="match status" value="1"/>
</dbReference>
<dbReference type="PANTHER" id="PTHR19211:SF14">
    <property type="entry name" value="ATP-BINDING CASSETTE SUB-FAMILY F MEMBER 1"/>
    <property type="match status" value="1"/>
</dbReference>
<dbReference type="InterPro" id="IPR050611">
    <property type="entry name" value="ABCF"/>
</dbReference>
<evidence type="ECO:0000256" key="1">
    <source>
        <dbReference type="ARBA" id="ARBA00022737"/>
    </source>
</evidence>
<gene>
    <name evidence="6" type="ORF">KALB_721</name>
</gene>
<dbReference type="Pfam" id="PF00005">
    <property type="entry name" value="ABC_tran"/>
    <property type="match status" value="2"/>
</dbReference>
<dbReference type="FunFam" id="3.40.50.300:FF:000011">
    <property type="entry name" value="Putative ABC transporter ATP-binding component"/>
    <property type="match status" value="1"/>
</dbReference>
<evidence type="ECO:0000259" key="5">
    <source>
        <dbReference type="PROSITE" id="PS50893"/>
    </source>
</evidence>
<evidence type="ECO:0000256" key="2">
    <source>
        <dbReference type="ARBA" id="ARBA00022741"/>
    </source>
</evidence>
<feature type="domain" description="ABC transporter" evidence="5">
    <location>
        <begin position="1"/>
        <end position="241"/>
    </location>
</feature>
<dbReference type="Gene3D" id="3.40.50.300">
    <property type="entry name" value="P-loop containing nucleotide triphosphate hydrolases"/>
    <property type="match status" value="2"/>
</dbReference>
<dbReference type="InterPro" id="IPR003439">
    <property type="entry name" value="ABC_transporter-like_ATP-bd"/>
</dbReference>
<dbReference type="EMBL" id="CP007155">
    <property type="protein sequence ID" value="AHH94096.1"/>
    <property type="molecule type" value="Genomic_DNA"/>
</dbReference>
<keyword evidence="2" id="KW-0547">Nucleotide-binding</keyword>
<dbReference type="GO" id="GO:0016887">
    <property type="term" value="F:ATP hydrolysis activity"/>
    <property type="evidence" value="ECO:0007669"/>
    <property type="project" value="InterPro"/>
</dbReference>
<dbReference type="InterPro" id="IPR003593">
    <property type="entry name" value="AAA+_ATPase"/>
</dbReference>
<sequence>MLDQVSLTVRPGEHVGVVGENGAGKSTLLRLITGLERPDSGEVTVHAGGGTGHLGQTLELPDHATVARAVDVALADLRELERALRAAEAGLADSGERGLAEYGDLLAAFEARGGYQADARVDAALHGLGLAWLPRDRELGSLSGGERARLALACLVAAAPELMLLDEPTNHLDAAAMTWLEDRLRAHRGTVVAVSHDRVFLDRVATAIIEVDAERRTVTRYGGGYAGFLAEKAAARHRWELAHQQWCEQVGELTERAATTARQVGYGRRRDGNKAGFDRHGARVQNTISRQVRNAQEQLRRLTAQPVPRPPDPLRFRADVGDAGRAGVLGSLRGVRVGDRLDVPELEISSGDRLLLHGHNGAGKSTLLRVLAGALEPDRGQVHRAGRFGYLPQEVPLARPRRSVLATFAQGLPGVPEEHAERLLGLGLFRPEDLSVPTGVLSVGQRRRLALARLVVRELDLLLLDEPTNHLSLTLVEELEQALSGYRGALVVVSHDRLLRSRFTGEQREMRAGRLLA</sequence>
<dbReference type="InterPro" id="IPR027417">
    <property type="entry name" value="P-loop_NTPase"/>
</dbReference>
<dbReference type="eggNOG" id="COG0488">
    <property type="taxonomic scope" value="Bacteria"/>
</dbReference>
<dbReference type="CDD" id="cd03221">
    <property type="entry name" value="ABCF_EF-3"/>
    <property type="match status" value="1"/>
</dbReference>
<proteinExistence type="predicted"/>
<keyword evidence="1" id="KW-0677">Repeat</keyword>
<keyword evidence="4" id="KW-0175">Coiled coil</keyword>
<dbReference type="SUPFAM" id="SSF52540">
    <property type="entry name" value="P-loop containing nucleoside triphosphate hydrolases"/>
    <property type="match status" value="2"/>
</dbReference>
<dbReference type="InterPro" id="IPR017871">
    <property type="entry name" value="ABC_transporter-like_CS"/>
</dbReference>
<evidence type="ECO:0000313" key="6">
    <source>
        <dbReference type="EMBL" id="AHH94096.1"/>
    </source>
</evidence>
<feature type="domain" description="ABC transporter" evidence="5">
    <location>
        <begin position="318"/>
        <end position="516"/>
    </location>
</feature>
<dbReference type="STRING" id="1449976.KALB_721"/>
<evidence type="ECO:0000313" key="7">
    <source>
        <dbReference type="Proteomes" id="UP000019225"/>
    </source>
</evidence>
<dbReference type="GO" id="GO:0005524">
    <property type="term" value="F:ATP binding"/>
    <property type="evidence" value="ECO:0007669"/>
    <property type="project" value="UniProtKB-KW"/>
</dbReference>
<name>W5W0M0_9PSEU</name>
<organism evidence="6 7">
    <name type="scientific">Kutzneria albida DSM 43870</name>
    <dbReference type="NCBI Taxonomy" id="1449976"/>
    <lineage>
        <taxon>Bacteria</taxon>
        <taxon>Bacillati</taxon>
        <taxon>Actinomycetota</taxon>
        <taxon>Actinomycetes</taxon>
        <taxon>Pseudonocardiales</taxon>
        <taxon>Pseudonocardiaceae</taxon>
        <taxon>Kutzneria</taxon>
    </lineage>
</organism>
<dbReference type="NCBIfam" id="NF000355">
    <property type="entry name" value="ribo_prot_ABC_F"/>
    <property type="match status" value="1"/>
</dbReference>
<dbReference type="HOGENOM" id="CLU_000604_36_0_11"/>
<accession>W5W0M0</accession>
<keyword evidence="3 6" id="KW-0067">ATP-binding</keyword>
<dbReference type="SMART" id="SM00382">
    <property type="entry name" value="AAA"/>
    <property type="match status" value="2"/>
</dbReference>
<dbReference type="KEGG" id="kal:KALB_721"/>
<dbReference type="Proteomes" id="UP000019225">
    <property type="component" value="Chromosome"/>
</dbReference>
<evidence type="ECO:0000256" key="3">
    <source>
        <dbReference type="ARBA" id="ARBA00022840"/>
    </source>
</evidence>